<sequence>MENNNAVEILLVEDNPDDAGLTIRALKKHNLANNLLHLQDGEEALDFLFSEKTTGIPKVILLDLKMPKIDGIEVLRKIKSDDRKKIIPVVVLTSSKEERDIVESYKLGVNAYIVKPVDFDKFVKAISEIGFFWLLLNQPPKHT</sequence>
<organism evidence="3 4">
    <name type="scientific">Chryseosolibacter histidini</name>
    <dbReference type="NCBI Taxonomy" id="2782349"/>
    <lineage>
        <taxon>Bacteria</taxon>
        <taxon>Pseudomonadati</taxon>
        <taxon>Bacteroidota</taxon>
        <taxon>Cytophagia</taxon>
        <taxon>Cytophagales</taxon>
        <taxon>Chryseotaleaceae</taxon>
        <taxon>Chryseosolibacter</taxon>
    </lineage>
</organism>
<dbReference type="Proteomes" id="UP001319200">
    <property type="component" value="Unassembled WGS sequence"/>
</dbReference>
<protein>
    <submittedName>
        <fullName evidence="3">Response regulator</fullName>
    </submittedName>
</protein>
<feature type="domain" description="Response regulatory" evidence="2">
    <location>
        <begin position="8"/>
        <end position="130"/>
    </location>
</feature>
<reference evidence="3 4" key="1">
    <citation type="submission" date="2021-05" db="EMBL/GenBank/DDBJ databases">
        <title>A Polyphasic approach of four new species of the genus Ohtaekwangia: Ohtaekwangia histidinii sp. nov., Ohtaekwangia cretensis sp. nov., Ohtaekwangia indiensis sp. nov., Ohtaekwangia reichenbachii sp. nov. from diverse environment.</title>
        <authorList>
            <person name="Octaviana S."/>
        </authorList>
    </citation>
    <scope>NUCLEOTIDE SEQUENCE [LARGE SCALE GENOMIC DNA]</scope>
    <source>
        <strain evidence="3 4">PWU4</strain>
    </source>
</reference>
<name>A0AAP2DM11_9BACT</name>
<dbReference type="InterPro" id="IPR052893">
    <property type="entry name" value="TCS_response_regulator"/>
</dbReference>
<proteinExistence type="predicted"/>
<evidence type="ECO:0000313" key="3">
    <source>
        <dbReference type="EMBL" id="MBT1696464.1"/>
    </source>
</evidence>
<dbReference type="PROSITE" id="PS50110">
    <property type="entry name" value="RESPONSE_REGULATORY"/>
    <property type="match status" value="1"/>
</dbReference>
<accession>A0AAP2DM11</accession>
<dbReference type="PANTHER" id="PTHR44520:SF1">
    <property type="entry name" value="TWO-COMPONENT SYSTEM REGULATORY PROTEIN"/>
    <property type="match status" value="1"/>
</dbReference>
<dbReference type="CDD" id="cd17557">
    <property type="entry name" value="REC_Rcp-like"/>
    <property type="match status" value="1"/>
</dbReference>
<gene>
    <name evidence="3" type="ORF">KK083_06235</name>
</gene>
<evidence type="ECO:0000259" key="2">
    <source>
        <dbReference type="PROSITE" id="PS50110"/>
    </source>
</evidence>
<feature type="modified residue" description="4-aspartylphosphate" evidence="1">
    <location>
        <position position="63"/>
    </location>
</feature>
<dbReference type="InterPro" id="IPR011006">
    <property type="entry name" value="CheY-like_superfamily"/>
</dbReference>
<dbReference type="AlphaFoldDB" id="A0AAP2DM11"/>
<evidence type="ECO:0000256" key="1">
    <source>
        <dbReference type="PROSITE-ProRule" id="PRU00169"/>
    </source>
</evidence>
<dbReference type="EMBL" id="JAHESF010000004">
    <property type="protein sequence ID" value="MBT1696464.1"/>
    <property type="molecule type" value="Genomic_DNA"/>
</dbReference>
<comment type="caution">
    <text evidence="3">The sequence shown here is derived from an EMBL/GenBank/DDBJ whole genome shotgun (WGS) entry which is preliminary data.</text>
</comment>
<dbReference type="Gene3D" id="3.40.50.2300">
    <property type="match status" value="1"/>
</dbReference>
<dbReference type="PANTHER" id="PTHR44520">
    <property type="entry name" value="RESPONSE REGULATOR RCP1-RELATED"/>
    <property type="match status" value="1"/>
</dbReference>
<dbReference type="GO" id="GO:0000160">
    <property type="term" value="P:phosphorelay signal transduction system"/>
    <property type="evidence" value="ECO:0007669"/>
    <property type="project" value="InterPro"/>
</dbReference>
<keyword evidence="1" id="KW-0597">Phosphoprotein</keyword>
<dbReference type="InterPro" id="IPR001789">
    <property type="entry name" value="Sig_transdc_resp-reg_receiver"/>
</dbReference>
<dbReference type="Pfam" id="PF00072">
    <property type="entry name" value="Response_reg"/>
    <property type="match status" value="1"/>
</dbReference>
<dbReference type="SUPFAM" id="SSF52172">
    <property type="entry name" value="CheY-like"/>
    <property type="match status" value="1"/>
</dbReference>
<evidence type="ECO:0000313" key="4">
    <source>
        <dbReference type="Proteomes" id="UP001319200"/>
    </source>
</evidence>
<dbReference type="SMART" id="SM00448">
    <property type="entry name" value="REC"/>
    <property type="match status" value="1"/>
</dbReference>
<keyword evidence="4" id="KW-1185">Reference proteome</keyword>